<evidence type="ECO:0000313" key="1">
    <source>
        <dbReference type="EMBL" id="VTR97462.1"/>
    </source>
</evidence>
<dbReference type="Proteomes" id="UP000464178">
    <property type="component" value="Chromosome"/>
</dbReference>
<dbReference type="AlphaFoldDB" id="A0A6P2DDH2"/>
<sequence length="365" mass="41498">MSAPRYTVRQLGWYQAPHGDPYTRRMPTTAPVASFNTFDEAETHRRGCESAARESENPFRFGGRSVFFQSSLDGPRLHDWLMDAGIEPPVSELRHDDWRAWWEAFAHTWSADQLAHAWAAFDKVRFFDVVEEPSKVAHVVIEIAWGVINRDWNAMTAGTEGGRVIGVYEHARTAEAVRGRQRRTGNDGRARYRYGRRAGYPNGMNESVLAHRATFFETVAVPSDVPPFTGVGFLVQRRAVIDTFVGTSWRDRPPPSTRVPIALFAARVDAIGYRDQLAAECRLQLNPFVFADPTWSTTTDTMRAGLEALDPPLPVPTGDRRRNWTDWAEWWDLCQDEASDEQREAVWKACDQPLFEVIRVEVSAE</sequence>
<reference evidence="1 2" key="1">
    <citation type="submission" date="2019-05" db="EMBL/GenBank/DDBJ databases">
        <authorList>
            <consortium name="Science for Life Laboratories"/>
        </authorList>
    </citation>
    <scope>NUCLEOTIDE SEQUENCE [LARGE SCALE GENOMIC DNA]</scope>
    <source>
        <strain evidence="1">Soil9</strain>
    </source>
</reference>
<keyword evidence="2" id="KW-1185">Reference proteome</keyword>
<evidence type="ECO:0000313" key="2">
    <source>
        <dbReference type="Proteomes" id="UP000464178"/>
    </source>
</evidence>
<proteinExistence type="predicted"/>
<dbReference type="EMBL" id="LR593886">
    <property type="protein sequence ID" value="VTR97462.1"/>
    <property type="molecule type" value="Genomic_DNA"/>
</dbReference>
<dbReference type="KEGG" id="gms:SOIL9_07050"/>
<protein>
    <submittedName>
        <fullName evidence="1">Uncharacterized protein</fullName>
    </submittedName>
</protein>
<gene>
    <name evidence="1" type="ORF">SOIL9_07050</name>
</gene>
<organism evidence="1 2">
    <name type="scientific">Gemmata massiliana</name>
    <dbReference type="NCBI Taxonomy" id="1210884"/>
    <lineage>
        <taxon>Bacteria</taxon>
        <taxon>Pseudomonadati</taxon>
        <taxon>Planctomycetota</taxon>
        <taxon>Planctomycetia</taxon>
        <taxon>Gemmatales</taxon>
        <taxon>Gemmataceae</taxon>
        <taxon>Gemmata</taxon>
    </lineage>
</organism>
<name>A0A6P2DDH2_9BACT</name>
<accession>A0A6P2DDH2</accession>